<dbReference type="PANTHER" id="PTHR11215:SF1">
    <property type="entry name" value="MYG1 EXONUCLEASE"/>
    <property type="match status" value="1"/>
</dbReference>
<protein>
    <submittedName>
        <fullName evidence="2">Metal-dependent hydrolase</fullName>
    </submittedName>
</protein>
<dbReference type="GO" id="GO:0005737">
    <property type="term" value="C:cytoplasm"/>
    <property type="evidence" value="ECO:0007669"/>
    <property type="project" value="TreeGrafter"/>
</dbReference>
<evidence type="ECO:0000313" key="2">
    <source>
        <dbReference type="EMBL" id="BBP43499.1"/>
    </source>
</evidence>
<dbReference type="PANTHER" id="PTHR11215">
    <property type="entry name" value="METAL DEPENDENT HYDROLASE - RELATED"/>
    <property type="match status" value="1"/>
</dbReference>
<dbReference type="KEGG" id="tzo:THMIRHAT_12450"/>
<keyword evidence="2" id="KW-0378">Hydrolase</keyword>
<dbReference type="RefSeq" id="WP_173291292.1">
    <property type="nucleotide sequence ID" value="NZ_AP021888.1"/>
</dbReference>
<accession>A0A6F8PN12</accession>
<reference evidence="3" key="1">
    <citation type="submission" date="2019-11" db="EMBL/GenBank/DDBJ databases">
        <title>Isolation and characterization of two novel species in the genus Thiomicrorhabdus.</title>
        <authorList>
            <person name="Mochizuki J."/>
            <person name="Kojima H."/>
            <person name="Fukui M."/>
        </authorList>
    </citation>
    <scope>NUCLEOTIDE SEQUENCE [LARGE SCALE GENOMIC DNA]</scope>
    <source>
        <strain evidence="3">AkT22</strain>
    </source>
</reference>
<evidence type="ECO:0000256" key="1">
    <source>
        <dbReference type="ARBA" id="ARBA00010105"/>
    </source>
</evidence>
<keyword evidence="3" id="KW-1185">Reference proteome</keyword>
<dbReference type="AlphaFoldDB" id="A0A6F8PN12"/>
<dbReference type="GO" id="GO:0016787">
    <property type="term" value="F:hydrolase activity"/>
    <property type="evidence" value="ECO:0007669"/>
    <property type="project" value="UniProtKB-KW"/>
</dbReference>
<proteinExistence type="inferred from homology"/>
<name>A0A6F8PN12_9GAMM</name>
<dbReference type="EMBL" id="AP021888">
    <property type="protein sequence ID" value="BBP43499.1"/>
    <property type="molecule type" value="Genomic_DNA"/>
</dbReference>
<comment type="similarity">
    <text evidence="1">Belongs to the MYG1 family.</text>
</comment>
<evidence type="ECO:0000313" key="3">
    <source>
        <dbReference type="Proteomes" id="UP000501466"/>
    </source>
</evidence>
<dbReference type="InterPro" id="IPR003226">
    <property type="entry name" value="MYG1_exonuclease"/>
</dbReference>
<dbReference type="Pfam" id="PF03690">
    <property type="entry name" value="MYG1_exonuc"/>
    <property type="match status" value="1"/>
</dbReference>
<dbReference type="Proteomes" id="UP000501466">
    <property type="component" value="Chromosome"/>
</dbReference>
<organism evidence="2 3">
    <name type="scientific">Thiosulfativibrio zosterae</name>
    <dbReference type="NCBI Taxonomy" id="2675053"/>
    <lineage>
        <taxon>Bacteria</taxon>
        <taxon>Pseudomonadati</taxon>
        <taxon>Pseudomonadota</taxon>
        <taxon>Gammaproteobacteria</taxon>
        <taxon>Thiotrichales</taxon>
        <taxon>Piscirickettsiaceae</taxon>
        <taxon>Thiosulfativibrio</taxon>
    </lineage>
</organism>
<sequence>MLVTHSGRFHADEIFAIAMITLLGPQTITRSRDMAVIQQANIVLDVGAEYDPANLRFDHHQNSFTETRADGIPFATAGLVWRHYAEQIFKHLGLKDASEIDFATQWVDQKIIRDIDAVDNGWFNDDPRPSISQVIGMMNASSTDDEEQQTAAFYKAIDFTQGILVNFLKAAMKEAEVFTELSKLLATHIQDGILILDKNLPFKDFIRSHPEIQRVVYPKGDEGYGIYCNGAENHLPERFRGLRADELNPVTGLTDAVFCHKSGFMAVCKSFESALFMAKSQ</sequence>
<gene>
    <name evidence="2" type="primary">myg1</name>
    <name evidence="2" type="ORF">THMIRHAT_12450</name>
</gene>